<dbReference type="Proteomes" id="UP000634136">
    <property type="component" value="Unassembled WGS sequence"/>
</dbReference>
<sequence length="32" mass="3826">MDKNQREKTGMRTEKNGKNEKEEQIDKEECKA</sequence>
<evidence type="ECO:0000313" key="2">
    <source>
        <dbReference type="EMBL" id="KAF7826770.1"/>
    </source>
</evidence>
<protein>
    <submittedName>
        <fullName evidence="2">Uncharacterized protein</fullName>
    </submittedName>
</protein>
<organism evidence="2 3">
    <name type="scientific">Senna tora</name>
    <dbReference type="NCBI Taxonomy" id="362788"/>
    <lineage>
        <taxon>Eukaryota</taxon>
        <taxon>Viridiplantae</taxon>
        <taxon>Streptophyta</taxon>
        <taxon>Embryophyta</taxon>
        <taxon>Tracheophyta</taxon>
        <taxon>Spermatophyta</taxon>
        <taxon>Magnoliopsida</taxon>
        <taxon>eudicotyledons</taxon>
        <taxon>Gunneridae</taxon>
        <taxon>Pentapetalae</taxon>
        <taxon>rosids</taxon>
        <taxon>fabids</taxon>
        <taxon>Fabales</taxon>
        <taxon>Fabaceae</taxon>
        <taxon>Caesalpinioideae</taxon>
        <taxon>Cassia clade</taxon>
        <taxon>Senna</taxon>
    </lineage>
</organism>
<feature type="region of interest" description="Disordered" evidence="1">
    <location>
        <begin position="1"/>
        <end position="32"/>
    </location>
</feature>
<dbReference type="AlphaFoldDB" id="A0A834TR35"/>
<dbReference type="EMBL" id="JAAIUW010000006">
    <property type="protein sequence ID" value="KAF7826770.1"/>
    <property type="molecule type" value="Genomic_DNA"/>
</dbReference>
<proteinExistence type="predicted"/>
<name>A0A834TR35_9FABA</name>
<comment type="caution">
    <text evidence="2">The sequence shown here is derived from an EMBL/GenBank/DDBJ whole genome shotgun (WGS) entry which is preliminary data.</text>
</comment>
<accession>A0A834TR35</accession>
<reference evidence="2" key="1">
    <citation type="submission" date="2020-09" db="EMBL/GenBank/DDBJ databases">
        <title>Genome-Enabled Discovery of Anthraquinone Biosynthesis in Senna tora.</title>
        <authorList>
            <person name="Kang S.-H."/>
            <person name="Pandey R.P."/>
            <person name="Lee C.-M."/>
            <person name="Sim J.-S."/>
            <person name="Jeong J.-T."/>
            <person name="Choi B.-S."/>
            <person name="Jung M."/>
            <person name="Ginzburg D."/>
            <person name="Zhao K."/>
            <person name="Won S.Y."/>
            <person name="Oh T.-J."/>
            <person name="Yu Y."/>
            <person name="Kim N.-H."/>
            <person name="Lee O.R."/>
            <person name="Lee T.-H."/>
            <person name="Bashyal P."/>
            <person name="Kim T.-S."/>
            <person name="Lee W.-H."/>
            <person name="Kawkins C."/>
            <person name="Kim C.-K."/>
            <person name="Kim J.S."/>
            <person name="Ahn B.O."/>
            <person name="Rhee S.Y."/>
            <person name="Sohng J.K."/>
        </authorList>
    </citation>
    <scope>NUCLEOTIDE SEQUENCE</scope>
    <source>
        <tissue evidence="2">Leaf</tissue>
    </source>
</reference>
<evidence type="ECO:0000256" key="1">
    <source>
        <dbReference type="SAM" id="MobiDB-lite"/>
    </source>
</evidence>
<gene>
    <name evidence="2" type="ORF">G2W53_017934</name>
</gene>
<evidence type="ECO:0000313" key="3">
    <source>
        <dbReference type="Proteomes" id="UP000634136"/>
    </source>
</evidence>
<keyword evidence="3" id="KW-1185">Reference proteome</keyword>